<keyword evidence="3" id="KW-1185">Reference proteome</keyword>
<dbReference type="PANTHER" id="PTHR20935:SF0">
    <property type="entry name" value="SERINE_THREONINE-PROTEIN PHOSPHATASE PGAM5, MITOCHONDRIAL"/>
    <property type="match status" value="1"/>
</dbReference>
<accession>A0A919IUF7</accession>
<dbReference type="GO" id="GO:0016787">
    <property type="term" value="F:hydrolase activity"/>
    <property type="evidence" value="ECO:0007669"/>
    <property type="project" value="UniProtKB-KW"/>
</dbReference>
<dbReference type="CDD" id="cd07067">
    <property type="entry name" value="HP_PGM_like"/>
    <property type="match status" value="1"/>
</dbReference>
<dbReference type="EMBL" id="BOMH01000068">
    <property type="protein sequence ID" value="GID69853.1"/>
    <property type="molecule type" value="Genomic_DNA"/>
</dbReference>
<dbReference type="InterPro" id="IPR051021">
    <property type="entry name" value="Mito_Ser/Thr_phosphatase"/>
</dbReference>
<comment type="caution">
    <text evidence="2">The sequence shown here is derived from an EMBL/GenBank/DDBJ whole genome shotgun (WGS) entry which is preliminary data.</text>
</comment>
<dbReference type="SMART" id="SM00855">
    <property type="entry name" value="PGAM"/>
    <property type="match status" value="1"/>
</dbReference>
<dbReference type="SUPFAM" id="SSF53254">
    <property type="entry name" value="Phosphoglycerate mutase-like"/>
    <property type="match status" value="1"/>
</dbReference>
<dbReference type="InterPro" id="IPR013078">
    <property type="entry name" value="His_Pase_superF_clade-1"/>
</dbReference>
<name>A0A919IUF7_9ACTN</name>
<evidence type="ECO:0000256" key="1">
    <source>
        <dbReference type="ARBA" id="ARBA00022801"/>
    </source>
</evidence>
<reference evidence="2" key="1">
    <citation type="submission" date="2021-01" db="EMBL/GenBank/DDBJ databases">
        <title>Whole genome shotgun sequence of Actinoplanes cyaneus NBRC 14990.</title>
        <authorList>
            <person name="Komaki H."/>
            <person name="Tamura T."/>
        </authorList>
    </citation>
    <scope>NUCLEOTIDE SEQUENCE</scope>
    <source>
        <strain evidence="2">NBRC 14990</strain>
    </source>
</reference>
<dbReference type="InterPro" id="IPR029033">
    <property type="entry name" value="His_PPase_superfam"/>
</dbReference>
<evidence type="ECO:0000313" key="3">
    <source>
        <dbReference type="Proteomes" id="UP000619479"/>
    </source>
</evidence>
<dbReference type="PANTHER" id="PTHR20935">
    <property type="entry name" value="PHOSPHOGLYCERATE MUTASE-RELATED"/>
    <property type="match status" value="1"/>
</dbReference>
<dbReference type="RefSeq" id="WP_203752814.1">
    <property type="nucleotide sequence ID" value="NZ_BAAAUC010000024.1"/>
</dbReference>
<gene>
    <name evidence="2" type="ORF">Acy02nite_77340</name>
</gene>
<dbReference type="Pfam" id="PF00300">
    <property type="entry name" value="His_Phos_1"/>
    <property type="match status" value="1"/>
</dbReference>
<dbReference type="AlphaFoldDB" id="A0A919IUF7"/>
<keyword evidence="1" id="KW-0378">Hydrolase</keyword>
<protein>
    <submittedName>
        <fullName evidence="2">Phosphoglycerate mutase</fullName>
    </submittedName>
</protein>
<evidence type="ECO:0000313" key="2">
    <source>
        <dbReference type="EMBL" id="GID69853.1"/>
    </source>
</evidence>
<dbReference type="Proteomes" id="UP000619479">
    <property type="component" value="Unassembled WGS sequence"/>
</dbReference>
<proteinExistence type="predicted"/>
<organism evidence="2 3">
    <name type="scientific">Actinoplanes cyaneus</name>
    <dbReference type="NCBI Taxonomy" id="52696"/>
    <lineage>
        <taxon>Bacteria</taxon>
        <taxon>Bacillati</taxon>
        <taxon>Actinomycetota</taxon>
        <taxon>Actinomycetes</taxon>
        <taxon>Micromonosporales</taxon>
        <taxon>Micromonosporaceae</taxon>
        <taxon>Actinoplanes</taxon>
    </lineage>
</organism>
<sequence length="232" mass="25175">MARLLLVRHGQASFGAEDYDALSPLGHEQALVLGRSLAARGIKPALVLRGTMRRHEETLSGILDGLGSAVPTVCDPGWNEFDFQHVVEIHRPAYRDRSAMLAELALSDRPDRAFQEVFDAATVRWSSGRHDAEYIESFSAFRTRVAAALSEVTTLLAQHRDILAVSSGGPIAMAAALITAGPEFPAPLWASFNRVSVNTGVTKVIAGRGGLSLSTFNEHTHVESDSRLLTYR</sequence>
<dbReference type="Gene3D" id="3.40.50.1240">
    <property type="entry name" value="Phosphoglycerate mutase-like"/>
    <property type="match status" value="1"/>
</dbReference>